<evidence type="ECO:0000256" key="10">
    <source>
        <dbReference type="ARBA" id="ARBA00025631"/>
    </source>
</evidence>
<evidence type="ECO:0000313" key="13">
    <source>
        <dbReference type="Proteomes" id="UP000005203"/>
    </source>
</evidence>
<sequence>MSRSTERIPKRWNISEIPRRNESSSTEEESSSPTDSTRYSPYLQNTSTPLKTRWKNLEENKKSRRGQEKFEDIEKASSNKKKLERFQKHRKHVGRRKQDNHERVIEKQKEEHNRRDKRKHEYSEDFGEKEQKEFDSESSDKNYSESNLEKSKRKKHNFTGKRDNELPITEILRRSQENTQNTYEEQASFPVLNTDKVYVQYRGGFTTMKMNPSKDLSKNSSNIKNIEKDASDTIDNQSSPPIKIAITVQQFWKRAGLLCQGLLAGTALMHFITLCTVFSNSMEFIVKYSRYSEIYTNNFSILIALSIVATFDKFDLARFDIEHLRELYFDYNKAIIAVPLYLTIFCLHQVCAKIDNKLSLIHYYNSNNISMQNVTNIQSLLDELNNWQKISISKDVLAMFAWLFVALGTRDDSFLIYLQSMKKYANDIETSG</sequence>
<dbReference type="GO" id="GO:0016020">
    <property type="term" value="C:membrane"/>
    <property type="evidence" value="ECO:0007669"/>
    <property type="project" value="UniProtKB-SubCell"/>
</dbReference>
<evidence type="ECO:0000256" key="9">
    <source>
        <dbReference type="ARBA" id="ARBA00023273"/>
    </source>
</evidence>
<accession>A0A7M7H263</accession>
<dbReference type="Proteomes" id="UP000005203">
    <property type="component" value="Linkage group LG2"/>
</dbReference>
<organism evidence="12">
    <name type="scientific">Apis mellifera</name>
    <name type="common">Honeybee</name>
    <dbReference type="NCBI Taxonomy" id="7460"/>
    <lineage>
        <taxon>Eukaryota</taxon>
        <taxon>Metazoa</taxon>
        <taxon>Ecdysozoa</taxon>
        <taxon>Arthropoda</taxon>
        <taxon>Hexapoda</taxon>
        <taxon>Insecta</taxon>
        <taxon>Pterygota</taxon>
        <taxon>Neoptera</taxon>
        <taxon>Endopterygota</taxon>
        <taxon>Hymenoptera</taxon>
        <taxon>Apocrita</taxon>
        <taxon>Aculeata</taxon>
        <taxon>Apoidea</taxon>
        <taxon>Anthophila</taxon>
        <taxon>Apidae</taxon>
        <taxon>Apis</taxon>
    </lineage>
</organism>
<reference evidence="14" key="2">
    <citation type="submission" date="2025-04" db="UniProtKB">
        <authorList>
            <consortium name="RefSeq"/>
        </authorList>
    </citation>
    <scope>IDENTIFICATION</scope>
    <source>
        <strain evidence="14">DH4</strain>
        <tissue evidence="14">Whole body</tissue>
    </source>
</reference>
<dbReference type="RefSeq" id="XP_006568942.1">
    <property type="nucleotide sequence ID" value="XM_006568879.3"/>
</dbReference>
<keyword evidence="5" id="KW-0970">Cilium biogenesis/degradation</keyword>
<dbReference type="InterPro" id="IPR029409">
    <property type="entry name" value="TMEM237"/>
</dbReference>
<keyword evidence="4" id="KW-0812">Transmembrane</keyword>
<keyword evidence="13" id="KW-1185">Reference proteome</keyword>
<protein>
    <submittedName>
        <fullName evidence="14">Uncharacterized protein LOC100578170 isoform X1</fullName>
    </submittedName>
</protein>
<evidence type="ECO:0000256" key="4">
    <source>
        <dbReference type="ARBA" id="ARBA00022692"/>
    </source>
</evidence>
<feature type="compositionally biased region" description="Basic and acidic residues" evidence="11">
    <location>
        <begin position="96"/>
        <end position="150"/>
    </location>
</feature>
<evidence type="ECO:0000256" key="6">
    <source>
        <dbReference type="ARBA" id="ARBA00022989"/>
    </source>
</evidence>
<reference evidence="12" key="1">
    <citation type="submission" date="2021-01" db="UniProtKB">
        <authorList>
            <consortium name="EnsemblMetazoa"/>
        </authorList>
    </citation>
    <scope>IDENTIFICATION</scope>
    <source>
        <strain evidence="12">DH4</strain>
    </source>
</reference>
<gene>
    <name evidence="12" type="primary">100578170</name>
    <name evidence="14" type="synonym">LOC100578170</name>
</gene>
<feature type="compositionally biased region" description="Basic and acidic residues" evidence="11">
    <location>
        <begin position="55"/>
        <end position="77"/>
    </location>
</feature>
<evidence type="ECO:0000313" key="12">
    <source>
        <dbReference type="EnsemblMetazoa" id="XP_006568942"/>
    </source>
</evidence>
<evidence type="ECO:0000256" key="7">
    <source>
        <dbReference type="ARBA" id="ARBA00023069"/>
    </source>
</evidence>
<dbReference type="EnsemblMetazoa" id="XM_006568879">
    <property type="protein sequence ID" value="XP_006568942"/>
    <property type="gene ID" value="LOC100578170"/>
</dbReference>
<comment type="subcellular location">
    <subcellularLocation>
        <location evidence="1">Cell projection</location>
        <location evidence="1">Cilium</location>
    </subcellularLocation>
    <subcellularLocation>
        <location evidence="2">Membrane</location>
        <topology evidence="2">Multi-pass membrane protein</topology>
    </subcellularLocation>
</comment>
<comment type="similarity">
    <text evidence="3">Belongs to the TMEM237 family.</text>
</comment>
<dbReference type="PANTHER" id="PTHR28388:SF1">
    <property type="entry name" value="TRANSMEMBRANE PROTEIN 237"/>
    <property type="match status" value="1"/>
</dbReference>
<proteinExistence type="inferred from homology"/>
<keyword evidence="6" id="KW-1133">Transmembrane helix</keyword>
<name>A0A7M7H263_APIME</name>
<evidence type="ECO:0000256" key="3">
    <source>
        <dbReference type="ARBA" id="ARBA00008783"/>
    </source>
</evidence>
<evidence type="ECO:0000256" key="8">
    <source>
        <dbReference type="ARBA" id="ARBA00023136"/>
    </source>
</evidence>
<dbReference type="OrthoDB" id="550113at2759"/>
<feature type="compositionally biased region" description="Basic and acidic residues" evidence="11">
    <location>
        <begin position="160"/>
        <end position="169"/>
    </location>
</feature>
<evidence type="ECO:0000256" key="5">
    <source>
        <dbReference type="ARBA" id="ARBA00022794"/>
    </source>
</evidence>
<dbReference type="AlphaFoldDB" id="A0A7M7H263"/>
<accession>A0A8B6ZA07</accession>
<keyword evidence="8" id="KW-0472">Membrane</keyword>
<evidence type="ECO:0000313" key="14">
    <source>
        <dbReference type="RefSeq" id="XP_006568942.1"/>
    </source>
</evidence>
<dbReference type="PANTHER" id="PTHR28388">
    <property type="entry name" value="TRANSMEMBRANE PROTEIN 237"/>
    <property type="match status" value="1"/>
</dbReference>
<evidence type="ECO:0000256" key="2">
    <source>
        <dbReference type="ARBA" id="ARBA00004141"/>
    </source>
</evidence>
<feature type="compositionally biased region" description="Basic residues" evidence="11">
    <location>
        <begin position="78"/>
        <end position="95"/>
    </location>
</feature>
<dbReference type="GO" id="GO:0060271">
    <property type="term" value="P:cilium assembly"/>
    <property type="evidence" value="ECO:0007669"/>
    <property type="project" value="TreeGrafter"/>
</dbReference>
<keyword evidence="9" id="KW-0966">Cell projection</keyword>
<evidence type="ECO:0000256" key="11">
    <source>
        <dbReference type="SAM" id="MobiDB-lite"/>
    </source>
</evidence>
<dbReference type="Pfam" id="PF15383">
    <property type="entry name" value="TMEM237"/>
    <property type="match status" value="1"/>
</dbReference>
<keyword evidence="7" id="KW-0969">Cilium</keyword>
<feature type="compositionally biased region" description="Polar residues" evidence="11">
    <location>
        <begin position="38"/>
        <end position="50"/>
    </location>
</feature>
<dbReference type="GeneID" id="100578170"/>
<evidence type="ECO:0000256" key="1">
    <source>
        <dbReference type="ARBA" id="ARBA00004138"/>
    </source>
</evidence>
<dbReference type="GO" id="GO:0035869">
    <property type="term" value="C:ciliary transition zone"/>
    <property type="evidence" value="ECO:0007669"/>
    <property type="project" value="TreeGrafter"/>
</dbReference>
<feature type="region of interest" description="Disordered" evidence="11">
    <location>
        <begin position="1"/>
        <end position="169"/>
    </location>
</feature>
<comment type="function">
    <text evidence="10">Component of the transition zone in primary cilia. Required for ciliogenesis.</text>
</comment>